<keyword evidence="2 4" id="KW-0560">Oxidoreductase</keyword>
<dbReference type="CDD" id="cd12169">
    <property type="entry name" value="PGDH_like_1"/>
    <property type="match status" value="1"/>
</dbReference>
<keyword evidence="3" id="KW-0520">NAD</keyword>
<dbReference type="InterPro" id="IPR006140">
    <property type="entry name" value="D-isomer_DH_NAD-bd"/>
</dbReference>
<evidence type="ECO:0000256" key="2">
    <source>
        <dbReference type="ARBA" id="ARBA00023002"/>
    </source>
</evidence>
<dbReference type="Proteomes" id="UP001374803">
    <property type="component" value="Chromosome"/>
</dbReference>
<dbReference type="RefSeq" id="WP_394830950.1">
    <property type="nucleotide sequence ID" value="NZ_CP089929.1"/>
</dbReference>
<keyword evidence="8" id="KW-1185">Reference proteome</keyword>
<evidence type="ECO:0000259" key="5">
    <source>
        <dbReference type="Pfam" id="PF00389"/>
    </source>
</evidence>
<evidence type="ECO:0000256" key="4">
    <source>
        <dbReference type="RuleBase" id="RU003719"/>
    </source>
</evidence>
<dbReference type="Pfam" id="PF02826">
    <property type="entry name" value="2-Hacid_dh_C"/>
    <property type="match status" value="1"/>
</dbReference>
<dbReference type="InterPro" id="IPR036291">
    <property type="entry name" value="NAD(P)-bd_dom_sf"/>
</dbReference>
<dbReference type="InterPro" id="IPR050857">
    <property type="entry name" value="D-2-hydroxyacid_DH"/>
</dbReference>
<gene>
    <name evidence="7" type="ORF">LVJ94_31025</name>
</gene>
<evidence type="ECO:0000313" key="7">
    <source>
        <dbReference type="EMBL" id="WXB01339.1"/>
    </source>
</evidence>
<comment type="similarity">
    <text evidence="1 4">Belongs to the D-isomer specific 2-hydroxyacid dehydrogenase family.</text>
</comment>
<dbReference type="SUPFAM" id="SSF52283">
    <property type="entry name" value="Formate/glycerate dehydrogenase catalytic domain-like"/>
    <property type="match status" value="1"/>
</dbReference>
<dbReference type="PANTHER" id="PTHR42789">
    <property type="entry name" value="D-ISOMER SPECIFIC 2-HYDROXYACID DEHYDROGENASE FAMILY PROTEIN (AFU_ORTHOLOGUE AFUA_6G10090)"/>
    <property type="match status" value="1"/>
</dbReference>
<feature type="domain" description="D-isomer specific 2-hydroxyacid dehydrogenase catalytic" evidence="5">
    <location>
        <begin position="18"/>
        <end position="289"/>
    </location>
</feature>
<dbReference type="Gene3D" id="3.40.50.720">
    <property type="entry name" value="NAD(P)-binding Rossmann-like Domain"/>
    <property type="match status" value="2"/>
</dbReference>
<organism evidence="7 8">
    <name type="scientific">Pendulispora rubella</name>
    <dbReference type="NCBI Taxonomy" id="2741070"/>
    <lineage>
        <taxon>Bacteria</taxon>
        <taxon>Pseudomonadati</taxon>
        <taxon>Myxococcota</taxon>
        <taxon>Myxococcia</taxon>
        <taxon>Myxococcales</taxon>
        <taxon>Sorangiineae</taxon>
        <taxon>Pendulisporaceae</taxon>
        <taxon>Pendulispora</taxon>
    </lineage>
</organism>
<proteinExistence type="inferred from homology"/>
<evidence type="ECO:0000259" key="6">
    <source>
        <dbReference type="Pfam" id="PF02826"/>
    </source>
</evidence>
<dbReference type="SUPFAM" id="SSF51735">
    <property type="entry name" value="NAD(P)-binding Rossmann-fold domains"/>
    <property type="match status" value="1"/>
</dbReference>
<dbReference type="Pfam" id="PF00389">
    <property type="entry name" value="2-Hacid_dh"/>
    <property type="match status" value="1"/>
</dbReference>
<sequence>MRIAVLDDYPGVFPKTAAFARLAGHDVTVFRDTERDPDRLAARLRDADAVLLTQQRSRFPRTVIEKLPKLRFIAQTGAHTGHIDVAACAERGIAVLAAGKGTPSATAELTWALILASVRHLPFEVRALKEGAWQSTVGTGLRGKTLGVYGLGRIGAAVADVGRAFGMNVIALGRQNAGERAAFFASADVLTLHLPLNDATRGIVTAADLAQMKPTSLLVNTSRAPLIAPGALAGALEKGRPGFAAVDVYEDEPVLGGEHPLLRLPNALCTPHLGYAEMDTYEAYYGAAVDALLRATTAE</sequence>
<name>A0ABZ2KRM8_9BACT</name>
<dbReference type="InterPro" id="IPR006139">
    <property type="entry name" value="D-isomer_2_OHA_DH_cat_dom"/>
</dbReference>
<dbReference type="PANTHER" id="PTHR42789:SF1">
    <property type="entry name" value="D-ISOMER SPECIFIC 2-HYDROXYACID DEHYDROGENASE FAMILY PROTEIN (AFU_ORTHOLOGUE AFUA_6G10090)"/>
    <property type="match status" value="1"/>
</dbReference>
<evidence type="ECO:0000256" key="1">
    <source>
        <dbReference type="ARBA" id="ARBA00005854"/>
    </source>
</evidence>
<evidence type="ECO:0000313" key="8">
    <source>
        <dbReference type="Proteomes" id="UP001374803"/>
    </source>
</evidence>
<feature type="domain" description="D-isomer specific 2-hydroxyacid dehydrogenase NAD-binding" evidence="6">
    <location>
        <begin position="112"/>
        <end position="274"/>
    </location>
</feature>
<accession>A0ABZ2KRM8</accession>
<protein>
    <submittedName>
        <fullName evidence="7">D-2-hydroxyacid dehydrogenase family protein</fullName>
    </submittedName>
</protein>
<evidence type="ECO:0000256" key="3">
    <source>
        <dbReference type="ARBA" id="ARBA00023027"/>
    </source>
</evidence>
<dbReference type="EMBL" id="CP089983">
    <property type="protein sequence ID" value="WXB01339.1"/>
    <property type="molecule type" value="Genomic_DNA"/>
</dbReference>
<reference evidence="7" key="1">
    <citation type="submission" date="2021-12" db="EMBL/GenBank/DDBJ databases">
        <title>Discovery of the Pendulisporaceae a myxobacterial family with distinct sporulation behavior and unique specialized metabolism.</title>
        <authorList>
            <person name="Garcia R."/>
            <person name="Popoff A."/>
            <person name="Bader C.D."/>
            <person name="Loehr J."/>
            <person name="Walesch S."/>
            <person name="Walt C."/>
            <person name="Boldt J."/>
            <person name="Bunk B."/>
            <person name="Haeckl F.J.F.P.J."/>
            <person name="Gunesch A.P."/>
            <person name="Birkelbach J."/>
            <person name="Nuebel U."/>
            <person name="Pietschmann T."/>
            <person name="Bach T."/>
            <person name="Mueller R."/>
        </authorList>
    </citation>
    <scope>NUCLEOTIDE SEQUENCE</scope>
    <source>
        <strain evidence="7">MSr11367</strain>
    </source>
</reference>